<keyword evidence="8" id="KW-1185">Reference proteome</keyword>
<dbReference type="PANTHER" id="PTHR14948">
    <property type="entry name" value="NG5"/>
    <property type="match status" value="1"/>
</dbReference>
<keyword evidence="2 5" id="KW-0812">Transmembrane</keyword>
<dbReference type="PANTHER" id="PTHR14948:SF25">
    <property type="entry name" value="DUF4190 DOMAIN-CONTAINING PROTEIN"/>
    <property type="match status" value="1"/>
</dbReference>
<dbReference type="RefSeq" id="WP_205109017.1">
    <property type="nucleotide sequence ID" value="NZ_JACJJL010000009.1"/>
</dbReference>
<evidence type="ECO:0000313" key="7">
    <source>
        <dbReference type="EMBL" id="MBM6661472.1"/>
    </source>
</evidence>
<dbReference type="GO" id="GO:0016020">
    <property type="term" value="C:membrane"/>
    <property type="evidence" value="ECO:0007669"/>
    <property type="project" value="UniProtKB-SubCell"/>
</dbReference>
<dbReference type="Pfam" id="PF04505">
    <property type="entry name" value="CD225"/>
    <property type="match status" value="1"/>
</dbReference>
<protein>
    <submittedName>
        <fullName evidence="7">CD225/dispanin family protein</fullName>
    </submittedName>
</protein>
<dbReference type="InterPro" id="IPR025640">
    <property type="entry name" value="GYF_2"/>
</dbReference>
<feature type="domain" description="GYF" evidence="6">
    <location>
        <begin position="29"/>
        <end position="74"/>
    </location>
</feature>
<evidence type="ECO:0000313" key="8">
    <source>
        <dbReference type="Proteomes" id="UP000764045"/>
    </source>
</evidence>
<dbReference type="InterPro" id="IPR051423">
    <property type="entry name" value="CD225/Dispanin"/>
</dbReference>
<dbReference type="AlphaFoldDB" id="A0A938WM65"/>
<keyword evidence="3 5" id="KW-1133">Transmembrane helix</keyword>
<evidence type="ECO:0000259" key="6">
    <source>
        <dbReference type="Pfam" id="PF14237"/>
    </source>
</evidence>
<organism evidence="7 8">
    <name type="scientific">Marseilla massiliensis</name>
    <dbReference type="NCBI Taxonomy" id="1841864"/>
    <lineage>
        <taxon>Bacteria</taxon>
        <taxon>Pseudomonadati</taxon>
        <taxon>Bacteroidota</taxon>
        <taxon>Bacteroidia</taxon>
        <taxon>Bacteroidales</taxon>
        <taxon>Prevotellaceae</taxon>
        <taxon>Marseilla</taxon>
    </lineage>
</organism>
<comment type="subcellular location">
    <subcellularLocation>
        <location evidence="1">Membrane</location>
    </subcellularLocation>
</comment>
<feature type="transmembrane region" description="Helical" evidence="5">
    <location>
        <begin position="154"/>
        <end position="178"/>
    </location>
</feature>
<sequence>MGGKAKCHATEPQRNTGPTLTNIQTDMDYYIIKDNRRQGPYSIEYLRETGLTQDTKVWREGLDGWTDAADVAELAEFALPAAPPQVDAPQDSKAEATRPPMPKTWLAESIVVTLLCCIVFGVIAIVYSSQVESNYLQGNYEMAEYKSRQARNMVLWGIGIGAGVAVLYIGFIVMGALLSAL</sequence>
<evidence type="ECO:0000256" key="5">
    <source>
        <dbReference type="SAM" id="Phobius"/>
    </source>
</evidence>
<keyword evidence="4 5" id="KW-0472">Membrane</keyword>
<evidence type="ECO:0000256" key="4">
    <source>
        <dbReference type="ARBA" id="ARBA00023136"/>
    </source>
</evidence>
<reference evidence="7 8" key="1">
    <citation type="journal article" date="2021" name="Sci. Rep.">
        <title>The distribution of antibiotic resistance genes in chicken gut microbiota commensals.</title>
        <authorList>
            <person name="Juricova H."/>
            <person name="Matiasovicova J."/>
            <person name="Kubasova T."/>
            <person name="Cejkova D."/>
            <person name="Rychlik I."/>
        </authorList>
    </citation>
    <scope>NUCLEOTIDE SEQUENCE [LARGE SCALE GENOMIC DNA]</scope>
    <source>
        <strain evidence="7 8">An819</strain>
    </source>
</reference>
<feature type="transmembrane region" description="Helical" evidence="5">
    <location>
        <begin position="105"/>
        <end position="127"/>
    </location>
</feature>
<evidence type="ECO:0000256" key="3">
    <source>
        <dbReference type="ARBA" id="ARBA00022989"/>
    </source>
</evidence>
<evidence type="ECO:0000256" key="1">
    <source>
        <dbReference type="ARBA" id="ARBA00004370"/>
    </source>
</evidence>
<dbReference type="Proteomes" id="UP000764045">
    <property type="component" value="Unassembled WGS sequence"/>
</dbReference>
<evidence type="ECO:0000256" key="2">
    <source>
        <dbReference type="ARBA" id="ARBA00022692"/>
    </source>
</evidence>
<accession>A0A938WM65</accession>
<comment type="caution">
    <text evidence="7">The sequence shown here is derived from an EMBL/GenBank/DDBJ whole genome shotgun (WGS) entry which is preliminary data.</text>
</comment>
<dbReference type="InterPro" id="IPR007593">
    <property type="entry name" value="CD225/Dispanin_fam"/>
</dbReference>
<dbReference type="EMBL" id="JACJJL010000009">
    <property type="protein sequence ID" value="MBM6661472.1"/>
    <property type="molecule type" value="Genomic_DNA"/>
</dbReference>
<gene>
    <name evidence="7" type="ORF">H6B30_06855</name>
</gene>
<dbReference type="Pfam" id="PF14237">
    <property type="entry name" value="GYF_2"/>
    <property type="match status" value="1"/>
</dbReference>
<name>A0A938WM65_9BACT</name>
<proteinExistence type="predicted"/>